<dbReference type="AlphaFoldDB" id="A0A1I0YDA3"/>
<accession>A0A1I0YDA3</accession>
<proteinExistence type="predicted"/>
<gene>
    <name evidence="2" type="ORF">SAMN04488528_101294</name>
</gene>
<organism evidence="2 3">
    <name type="scientific">Clostridium frigidicarnis</name>
    <dbReference type="NCBI Taxonomy" id="84698"/>
    <lineage>
        <taxon>Bacteria</taxon>
        <taxon>Bacillati</taxon>
        <taxon>Bacillota</taxon>
        <taxon>Clostridia</taxon>
        <taxon>Eubacteriales</taxon>
        <taxon>Clostridiaceae</taxon>
        <taxon>Clostridium</taxon>
    </lineage>
</organism>
<evidence type="ECO:0000256" key="1">
    <source>
        <dbReference type="SAM" id="Phobius"/>
    </source>
</evidence>
<keyword evidence="3" id="KW-1185">Reference proteome</keyword>
<name>A0A1I0YDA3_9CLOT</name>
<keyword evidence="1" id="KW-0472">Membrane</keyword>
<sequence>MKENSIKYKFIFINFIIFLVLFSVGFGLFNLNHTLLNYTLIGIVGAALIQITSKLLSKK</sequence>
<dbReference type="RefSeq" id="WP_090040901.1">
    <property type="nucleotide sequence ID" value="NZ_FOKI01000012.1"/>
</dbReference>
<reference evidence="2 3" key="1">
    <citation type="submission" date="2016-10" db="EMBL/GenBank/DDBJ databases">
        <authorList>
            <person name="de Groot N.N."/>
        </authorList>
    </citation>
    <scope>NUCLEOTIDE SEQUENCE [LARGE SCALE GENOMIC DNA]</scope>
    <source>
        <strain evidence="2 3">DSM 12271</strain>
    </source>
</reference>
<keyword evidence="1" id="KW-0812">Transmembrane</keyword>
<feature type="transmembrane region" description="Helical" evidence="1">
    <location>
        <begin position="35"/>
        <end position="56"/>
    </location>
</feature>
<keyword evidence="1" id="KW-1133">Transmembrane helix</keyword>
<evidence type="ECO:0000313" key="3">
    <source>
        <dbReference type="Proteomes" id="UP000198619"/>
    </source>
</evidence>
<dbReference type="EMBL" id="FOKI01000012">
    <property type="protein sequence ID" value="SFB11122.1"/>
    <property type="molecule type" value="Genomic_DNA"/>
</dbReference>
<protein>
    <submittedName>
        <fullName evidence="2">Uncharacterized protein</fullName>
    </submittedName>
</protein>
<evidence type="ECO:0000313" key="2">
    <source>
        <dbReference type="EMBL" id="SFB11122.1"/>
    </source>
</evidence>
<feature type="transmembrane region" description="Helical" evidence="1">
    <location>
        <begin position="12"/>
        <end position="29"/>
    </location>
</feature>
<dbReference type="STRING" id="84698.SAMN04488528_101294"/>
<dbReference type="Proteomes" id="UP000198619">
    <property type="component" value="Unassembled WGS sequence"/>
</dbReference>